<feature type="region of interest" description="Disordered" evidence="10">
    <location>
        <begin position="1"/>
        <end position="179"/>
    </location>
</feature>
<proteinExistence type="inferred from homology"/>
<dbReference type="PANTHER" id="PTHR21738:SF0">
    <property type="entry name" value="RIBOSOMAL RNA PROCESSING PROTEIN 36 HOMOLOG"/>
    <property type="match status" value="1"/>
</dbReference>
<keyword evidence="4 9" id="KW-0698">rRNA processing</keyword>
<evidence type="ECO:0000256" key="9">
    <source>
        <dbReference type="RuleBase" id="RU368027"/>
    </source>
</evidence>
<feature type="compositionally biased region" description="Basic and acidic residues" evidence="10">
    <location>
        <begin position="149"/>
        <end position="165"/>
    </location>
</feature>
<evidence type="ECO:0000256" key="4">
    <source>
        <dbReference type="ARBA" id="ARBA00022552"/>
    </source>
</evidence>
<evidence type="ECO:0000256" key="2">
    <source>
        <dbReference type="ARBA" id="ARBA00009418"/>
    </source>
</evidence>
<evidence type="ECO:0000256" key="6">
    <source>
        <dbReference type="ARBA" id="ARBA00023242"/>
    </source>
</evidence>
<dbReference type="AlphaFoldDB" id="A0A9W6T389"/>
<keyword evidence="5" id="KW-0175">Coiled coil</keyword>
<evidence type="ECO:0000256" key="8">
    <source>
        <dbReference type="ARBA" id="ARBA00025053"/>
    </source>
</evidence>
<dbReference type="EMBL" id="BSXN01001893">
    <property type="protein sequence ID" value="GME74894.1"/>
    <property type="molecule type" value="Genomic_DNA"/>
</dbReference>
<dbReference type="Pfam" id="PF06102">
    <property type="entry name" value="RRP36"/>
    <property type="match status" value="1"/>
</dbReference>
<comment type="function">
    <text evidence="8 9">Component of the 90S pre-ribosome involved in the maturation of rRNAs. Required for early cleavages of the pre-RNAs in the 40S ribosomal subunit maturation pathway.</text>
</comment>
<evidence type="ECO:0000256" key="10">
    <source>
        <dbReference type="SAM" id="MobiDB-lite"/>
    </source>
</evidence>
<feature type="compositionally biased region" description="Acidic residues" evidence="10">
    <location>
        <begin position="104"/>
        <end position="135"/>
    </location>
</feature>
<feature type="compositionally biased region" description="Polar residues" evidence="10">
    <location>
        <begin position="62"/>
        <end position="73"/>
    </location>
</feature>
<dbReference type="Proteomes" id="UP001165120">
    <property type="component" value="Unassembled WGS sequence"/>
</dbReference>
<comment type="subunit">
    <text evidence="9">Associates with 90S and pre-40S pre-ribosomal particles.</text>
</comment>
<keyword evidence="7 9" id="KW-0687">Ribonucleoprotein</keyword>
<comment type="similarity">
    <text evidence="2 9">Belongs to the RRP36 family.</text>
</comment>
<protein>
    <recommendedName>
        <fullName evidence="9">rRNA biogenesis protein RRP36</fullName>
    </recommendedName>
</protein>
<evidence type="ECO:0000313" key="11">
    <source>
        <dbReference type="EMBL" id="GME74894.1"/>
    </source>
</evidence>
<keyword evidence="3 9" id="KW-0690">Ribosome biogenesis</keyword>
<feature type="compositionally biased region" description="Basic and acidic residues" evidence="10">
    <location>
        <begin position="91"/>
        <end position="103"/>
    </location>
</feature>
<dbReference type="GO" id="GO:0000462">
    <property type="term" value="P:maturation of SSU-rRNA from tricistronic rRNA transcript (SSU-rRNA, 5.8S rRNA, LSU-rRNA)"/>
    <property type="evidence" value="ECO:0007669"/>
    <property type="project" value="TreeGrafter"/>
</dbReference>
<dbReference type="GO" id="GO:0030686">
    <property type="term" value="C:90S preribosome"/>
    <property type="evidence" value="ECO:0007669"/>
    <property type="project" value="TreeGrafter"/>
</dbReference>
<evidence type="ECO:0000313" key="12">
    <source>
        <dbReference type="Proteomes" id="UP001165120"/>
    </source>
</evidence>
<gene>
    <name evidence="11" type="ORF">Cboi02_000456800</name>
</gene>
<comment type="subcellular location">
    <subcellularLocation>
        <location evidence="1 9">Nucleus</location>
        <location evidence="1 9">Nucleolus</location>
    </subcellularLocation>
</comment>
<organism evidence="11 12">
    <name type="scientific">Candida boidinii</name>
    <name type="common">Yeast</name>
    <dbReference type="NCBI Taxonomy" id="5477"/>
    <lineage>
        <taxon>Eukaryota</taxon>
        <taxon>Fungi</taxon>
        <taxon>Dikarya</taxon>
        <taxon>Ascomycota</taxon>
        <taxon>Saccharomycotina</taxon>
        <taxon>Pichiomycetes</taxon>
        <taxon>Pichiales</taxon>
        <taxon>Pichiaceae</taxon>
        <taxon>Ogataea</taxon>
        <taxon>Ogataea/Candida clade</taxon>
    </lineage>
</organism>
<dbReference type="InterPro" id="IPR009292">
    <property type="entry name" value="RRP36"/>
</dbReference>
<feature type="compositionally biased region" description="Acidic residues" evidence="10">
    <location>
        <begin position="52"/>
        <end position="61"/>
    </location>
</feature>
<dbReference type="GO" id="GO:0005730">
    <property type="term" value="C:nucleolus"/>
    <property type="evidence" value="ECO:0007669"/>
    <property type="project" value="UniProtKB-SubCell"/>
</dbReference>
<reference evidence="11" key="1">
    <citation type="submission" date="2023-04" db="EMBL/GenBank/DDBJ databases">
        <title>Candida boidinii NBRC 10035.</title>
        <authorList>
            <person name="Ichikawa N."/>
            <person name="Sato H."/>
            <person name="Tonouchi N."/>
        </authorList>
    </citation>
    <scope>NUCLEOTIDE SEQUENCE</scope>
    <source>
        <strain evidence="11">NBRC 10035</strain>
    </source>
</reference>
<feature type="compositionally biased region" description="Polar residues" evidence="10">
    <location>
        <begin position="8"/>
        <end position="20"/>
    </location>
</feature>
<name>A0A9W6T389_CANBO</name>
<keyword evidence="12" id="KW-1185">Reference proteome</keyword>
<accession>A0A9W6T389</accession>
<keyword evidence="6 9" id="KW-0539">Nucleus</keyword>
<evidence type="ECO:0000256" key="7">
    <source>
        <dbReference type="ARBA" id="ARBA00023274"/>
    </source>
</evidence>
<evidence type="ECO:0000256" key="5">
    <source>
        <dbReference type="ARBA" id="ARBA00023054"/>
    </source>
</evidence>
<comment type="caution">
    <text evidence="11">The sequence shown here is derived from an EMBL/GenBank/DDBJ whole genome shotgun (WGS) entry which is preliminary data.</text>
</comment>
<sequence>MSGRVKFSRNQISKKSGKYNSKNDEDFDLDDILRKDSNSKKIGSKRGRNDNNEDDDDDDEMSTLSFGALSTAQKKIYEMDKKKSQSKLKKKQDTRQKSKRQETPEDSESEDNNGSDSDSDSDADSDSESDSEDSGSDIGGEDVFFQETKSSKLKNDKRKGKEENKKRHKHAPTETSSKRRVGVVREIPGLLEGNLKYSKKYKDIRFDATYGKINEGEIRKNYKFLDDYRNDEINQINSVLKDKKITSNLTNYQIDELDYQLKSTKSKLDSLKNKDLERKIVKDYKAETGKEFIKRGDKRKLIQIAKFENMKGQQREKAMERKRKRRLGKEFKQFDFNNRK</sequence>
<dbReference type="PANTHER" id="PTHR21738">
    <property type="entry name" value="RIBOSOMAL RNA PROCESSING PROTEIN 36 HOMOLOG"/>
    <property type="match status" value="1"/>
</dbReference>
<evidence type="ECO:0000256" key="3">
    <source>
        <dbReference type="ARBA" id="ARBA00022517"/>
    </source>
</evidence>
<evidence type="ECO:0000256" key="1">
    <source>
        <dbReference type="ARBA" id="ARBA00004604"/>
    </source>
</evidence>